<dbReference type="Pfam" id="PF00520">
    <property type="entry name" value="Ion_trans"/>
    <property type="match status" value="1"/>
</dbReference>
<evidence type="ECO:0000313" key="13">
    <source>
        <dbReference type="Proteomes" id="UP001152320"/>
    </source>
</evidence>
<dbReference type="Gene3D" id="2.60.120.10">
    <property type="entry name" value="Jelly Rolls"/>
    <property type="match status" value="1"/>
</dbReference>
<keyword evidence="8" id="KW-0407">Ion channel</keyword>
<dbReference type="GO" id="GO:0030553">
    <property type="term" value="F:cGMP binding"/>
    <property type="evidence" value="ECO:0007669"/>
    <property type="project" value="TreeGrafter"/>
</dbReference>
<feature type="domain" description="Cyclic nucleotide-binding" evidence="11">
    <location>
        <begin position="460"/>
        <end position="566"/>
    </location>
</feature>
<proteinExistence type="predicted"/>
<feature type="compositionally biased region" description="Polar residues" evidence="9">
    <location>
        <begin position="1"/>
        <end position="19"/>
    </location>
</feature>
<keyword evidence="5" id="KW-0406">Ion transport</keyword>
<evidence type="ECO:0000256" key="7">
    <source>
        <dbReference type="ARBA" id="ARBA00023286"/>
    </source>
</evidence>
<feature type="region of interest" description="Disordered" evidence="9">
    <location>
        <begin position="1"/>
        <end position="73"/>
    </location>
</feature>
<dbReference type="GO" id="GO:0044877">
    <property type="term" value="F:protein-containing complex binding"/>
    <property type="evidence" value="ECO:0007669"/>
    <property type="project" value="TreeGrafter"/>
</dbReference>
<dbReference type="Gene3D" id="1.20.5.170">
    <property type="match status" value="1"/>
</dbReference>
<evidence type="ECO:0000256" key="5">
    <source>
        <dbReference type="ARBA" id="ARBA00023065"/>
    </source>
</evidence>
<dbReference type="PANTHER" id="PTHR45638">
    <property type="entry name" value="CYCLIC NUCLEOTIDE-GATED CATION CHANNEL SUBUNIT A"/>
    <property type="match status" value="1"/>
</dbReference>
<comment type="subcellular location">
    <subcellularLocation>
        <location evidence="1">Membrane</location>
        <topology evidence="1">Multi-pass membrane protein</topology>
    </subcellularLocation>
</comment>
<dbReference type="InterPro" id="IPR000595">
    <property type="entry name" value="cNMP-bd_dom"/>
</dbReference>
<evidence type="ECO:0000256" key="4">
    <source>
        <dbReference type="ARBA" id="ARBA00022989"/>
    </source>
</evidence>
<dbReference type="EMBL" id="JAIZAY010000015">
    <property type="protein sequence ID" value="KAJ8028024.1"/>
    <property type="molecule type" value="Genomic_DNA"/>
</dbReference>
<evidence type="ECO:0000256" key="8">
    <source>
        <dbReference type="ARBA" id="ARBA00023303"/>
    </source>
</evidence>
<dbReference type="InterPro" id="IPR014710">
    <property type="entry name" value="RmlC-like_jellyroll"/>
</dbReference>
<evidence type="ECO:0000256" key="1">
    <source>
        <dbReference type="ARBA" id="ARBA00004141"/>
    </source>
</evidence>
<dbReference type="Pfam" id="PF16526">
    <property type="entry name" value="CLZ"/>
    <property type="match status" value="1"/>
</dbReference>
<dbReference type="Gene3D" id="1.10.287.70">
    <property type="match status" value="1"/>
</dbReference>
<reference evidence="12" key="1">
    <citation type="submission" date="2021-10" db="EMBL/GenBank/DDBJ databases">
        <title>Tropical sea cucumber genome reveals ecological adaptation and Cuvierian tubules defense mechanism.</title>
        <authorList>
            <person name="Chen T."/>
        </authorList>
    </citation>
    <scope>NUCLEOTIDE SEQUENCE</scope>
    <source>
        <strain evidence="12">Nanhai2018</strain>
        <tissue evidence="12">Muscle</tissue>
    </source>
</reference>
<evidence type="ECO:0000256" key="2">
    <source>
        <dbReference type="ARBA" id="ARBA00022448"/>
    </source>
</evidence>
<gene>
    <name evidence="12" type="ORF">HOLleu_30146</name>
</gene>
<dbReference type="InterPro" id="IPR032406">
    <property type="entry name" value="CLZ_dom"/>
</dbReference>
<dbReference type="CDD" id="cd00038">
    <property type="entry name" value="CAP_ED"/>
    <property type="match status" value="1"/>
</dbReference>
<keyword evidence="4 10" id="KW-1133">Transmembrane helix</keyword>
<keyword evidence="2" id="KW-0813">Transport</keyword>
<keyword evidence="13" id="KW-1185">Reference proteome</keyword>
<keyword evidence="3 10" id="KW-0812">Transmembrane</keyword>
<dbReference type="GO" id="GO:0005223">
    <property type="term" value="F:intracellularly cGMP-activated cation channel activity"/>
    <property type="evidence" value="ECO:0007669"/>
    <property type="project" value="TreeGrafter"/>
</dbReference>
<dbReference type="AlphaFoldDB" id="A0A9Q1BK88"/>
<dbReference type="FunFam" id="1.10.287.630:FF:000001">
    <property type="entry name" value="Cyclic nucleotide-gated channel alpha 3"/>
    <property type="match status" value="1"/>
</dbReference>
<evidence type="ECO:0000259" key="11">
    <source>
        <dbReference type="PROSITE" id="PS50042"/>
    </source>
</evidence>
<dbReference type="OrthoDB" id="421226at2759"/>
<evidence type="ECO:0000313" key="12">
    <source>
        <dbReference type="EMBL" id="KAJ8028024.1"/>
    </source>
</evidence>
<dbReference type="PANTHER" id="PTHR45638:SF11">
    <property type="entry name" value="CYCLIC NUCLEOTIDE-GATED CATION CHANNEL SUBUNIT A"/>
    <property type="match status" value="1"/>
</dbReference>
<comment type="caution">
    <text evidence="12">The sequence shown here is derived from an EMBL/GenBank/DDBJ whole genome shotgun (WGS) entry which is preliminary data.</text>
</comment>
<dbReference type="GO" id="GO:0017071">
    <property type="term" value="C:intracellular cyclic nucleotide activated cation channel complex"/>
    <property type="evidence" value="ECO:0007669"/>
    <property type="project" value="TreeGrafter"/>
</dbReference>
<dbReference type="PROSITE" id="PS00888">
    <property type="entry name" value="CNMP_BINDING_1"/>
    <property type="match status" value="1"/>
</dbReference>
<evidence type="ECO:0000256" key="10">
    <source>
        <dbReference type="SAM" id="Phobius"/>
    </source>
</evidence>
<dbReference type="InterPro" id="IPR005821">
    <property type="entry name" value="Ion_trans_dom"/>
</dbReference>
<feature type="compositionally biased region" description="Basic and acidic residues" evidence="9">
    <location>
        <begin position="660"/>
        <end position="694"/>
    </location>
</feature>
<feature type="transmembrane region" description="Helical" evidence="10">
    <location>
        <begin position="144"/>
        <end position="165"/>
    </location>
</feature>
<dbReference type="InterPro" id="IPR018490">
    <property type="entry name" value="cNMP-bd_dom_sf"/>
</dbReference>
<organism evidence="12 13">
    <name type="scientific">Holothuria leucospilota</name>
    <name type="common">Black long sea cucumber</name>
    <name type="synonym">Mertensiothuria leucospilota</name>
    <dbReference type="NCBI Taxonomy" id="206669"/>
    <lineage>
        <taxon>Eukaryota</taxon>
        <taxon>Metazoa</taxon>
        <taxon>Echinodermata</taxon>
        <taxon>Eleutherozoa</taxon>
        <taxon>Echinozoa</taxon>
        <taxon>Holothuroidea</taxon>
        <taxon>Aspidochirotacea</taxon>
        <taxon>Aspidochirotida</taxon>
        <taxon>Holothuriidae</taxon>
        <taxon>Holothuria</taxon>
    </lineage>
</organism>
<dbReference type="Gene3D" id="1.10.287.630">
    <property type="entry name" value="Helix hairpin bin"/>
    <property type="match status" value="1"/>
</dbReference>
<dbReference type="PROSITE" id="PS50042">
    <property type="entry name" value="CNMP_BINDING_3"/>
    <property type="match status" value="1"/>
</dbReference>
<dbReference type="Pfam" id="PF00027">
    <property type="entry name" value="cNMP_binding"/>
    <property type="match status" value="1"/>
</dbReference>
<dbReference type="GO" id="GO:0005222">
    <property type="term" value="F:intracellularly cAMP-activated cation channel activity"/>
    <property type="evidence" value="ECO:0007669"/>
    <property type="project" value="TreeGrafter"/>
</dbReference>
<evidence type="ECO:0000256" key="3">
    <source>
        <dbReference type="ARBA" id="ARBA00022692"/>
    </source>
</evidence>
<dbReference type="FunFam" id="2.60.120.10:FF:000002">
    <property type="entry name" value="Cyclic nucleotide gated channel alpha 1a"/>
    <property type="match status" value="1"/>
</dbReference>
<dbReference type="InterPro" id="IPR050866">
    <property type="entry name" value="CNG_cation_channel"/>
</dbReference>
<accession>A0A9Q1BK88</accession>
<dbReference type="SUPFAM" id="SSF81324">
    <property type="entry name" value="Voltage-gated potassium channels"/>
    <property type="match status" value="1"/>
</dbReference>
<feature type="transmembrane region" description="Helical" evidence="10">
    <location>
        <begin position="225"/>
        <end position="242"/>
    </location>
</feature>
<sequence length="694" mass="79122">MPGDTNDNLAQAEQGQATVVVTPVNGSIHEGQESEHDCSDGGHTDGENDVKSNLHANGTTTEDGDDEGGSERQGAMGKIVGTLQVIKGWVTNVQEPTQRADSFLERFAMAGRQMDQDAAQGSSSQGRSSSKRRRLWVVERSEPIYYRWLFVISMAVLYNMLFIIARSCFADLQDDYTEVWFVLDYVFDFVYLCDMGVQLRTGYLEQGLLVTDWVKLRNHYLKSKTFIFDFLSIIPFDLLYFIKSVGVKPIVRINRLLRTPRLLEFFDRTETVSNFPNLFRVVNLLLYILIIIHWNACFYFAISNKIGFGADGWVYKNESEPGWDSLSRKYIYSLYWSTLTLTTIGETPTPETDGEFLFVVFDFLCGVLIFATIVGNVGSMITNMNASQAEFQKKMDGIKQYMNMRKVSRDLEARVIRWFDYLWSHNKSLDEETILQSLPEKLRAEIAIHVHLDTLKRVSIFSDCDPGLLVELVLKLKPQIFSPGDYVCRKGDIGREMYIVKLGKLQVVGEDGKTVFATLSEGSYFGEISILNVPGSLTGNRRTANVRSVGYSDCFCLSKDDLLDALKEYPEARAILEERGRTILMKDGLIDEEAAKRKNQDPTQQEAIERLERLESSLNHVQGRFSRLVTEYSNSQMKLKQRLTRVEKKLKNSQKNADSTSEKSRIMNRGDSDNDALDKRDNYSQKSDNERKDE</sequence>
<name>A0A9Q1BK88_HOLLE</name>
<evidence type="ECO:0000256" key="9">
    <source>
        <dbReference type="SAM" id="MobiDB-lite"/>
    </source>
</evidence>
<dbReference type="InterPro" id="IPR018488">
    <property type="entry name" value="cNMP-bd_CS"/>
</dbReference>
<dbReference type="PROSITE" id="PS00889">
    <property type="entry name" value="CNMP_BINDING_2"/>
    <property type="match status" value="1"/>
</dbReference>
<feature type="transmembrane region" description="Helical" evidence="10">
    <location>
        <begin position="356"/>
        <end position="377"/>
    </location>
</feature>
<dbReference type="SUPFAM" id="SSF51206">
    <property type="entry name" value="cAMP-binding domain-like"/>
    <property type="match status" value="1"/>
</dbReference>
<keyword evidence="7" id="KW-1071">Ligand-gated ion channel</keyword>
<dbReference type="GO" id="GO:0005886">
    <property type="term" value="C:plasma membrane"/>
    <property type="evidence" value="ECO:0007669"/>
    <property type="project" value="TreeGrafter"/>
</dbReference>
<dbReference type="FunFam" id="1.10.287.70:FF:000030">
    <property type="entry name" value="Cyclic nucleotide-gated channel alpha 3"/>
    <property type="match status" value="1"/>
</dbReference>
<feature type="transmembrane region" description="Helical" evidence="10">
    <location>
        <begin position="284"/>
        <end position="302"/>
    </location>
</feature>
<dbReference type="Proteomes" id="UP001152320">
    <property type="component" value="Chromosome 15"/>
</dbReference>
<keyword evidence="6 10" id="KW-0472">Membrane</keyword>
<feature type="compositionally biased region" description="Basic and acidic residues" evidence="9">
    <location>
        <begin position="30"/>
        <end position="52"/>
    </location>
</feature>
<dbReference type="SMART" id="SM00100">
    <property type="entry name" value="cNMP"/>
    <property type="match status" value="1"/>
</dbReference>
<protein>
    <submittedName>
        <fullName evidence="12">Cyclic nucleotide-gated olfactory channel</fullName>
    </submittedName>
</protein>
<feature type="region of interest" description="Disordered" evidence="9">
    <location>
        <begin position="647"/>
        <end position="694"/>
    </location>
</feature>
<evidence type="ECO:0000256" key="6">
    <source>
        <dbReference type="ARBA" id="ARBA00023136"/>
    </source>
</evidence>